<dbReference type="GO" id="GO:0004553">
    <property type="term" value="F:hydrolase activity, hydrolyzing O-glycosyl compounds"/>
    <property type="evidence" value="ECO:0007669"/>
    <property type="project" value="InterPro"/>
</dbReference>
<gene>
    <name evidence="5" type="ORF">FC91_GL000233</name>
</gene>
<dbReference type="PANTHER" id="PTHR30480">
    <property type="entry name" value="BETA-HEXOSAMINIDASE-RELATED"/>
    <property type="match status" value="1"/>
</dbReference>
<evidence type="ECO:0000259" key="4">
    <source>
        <dbReference type="Pfam" id="PF00933"/>
    </source>
</evidence>
<dbReference type="EMBL" id="AZFW01000084">
    <property type="protein sequence ID" value="KRM26163.1"/>
    <property type="molecule type" value="Genomic_DNA"/>
</dbReference>
<protein>
    <recommendedName>
        <fullName evidence="4">Glycoside hydrolase family 3 N-terminal domain-containing protein</fullName>
    </recommendedName>
</protein>
<proteinExistence type="inferred from homology"/>
<dbReference type="InterPro" id="IPR036962">
    <property type="entry name" value="Glyco_hydro_3_N_sf"/>
</dbReference>
<dbReference type="InterPro" id="IPR017853">
    <property type="entry name" value="GH"/>
</dbReference>
<name>A0A0R1XG98_9LACO</name>
<dbReference type="InterPro" id="IPR001764">
    <property type="entry name" value="Glyco_hydro_3_N"/>
</dbReference>
<feature type="domain" description="Glycoside hydrolase family 3 N-terminal" evidence="4">
    <location>
        <begin position="18"/>
        <end position="319"/>
    </location>
</feature>
<evidence type="ECO:0000313" key="6">
    <source>
        <dbReference type="Proteomes" id="UP000050949"/>
    </source>
</evidence>
<dbReference type="RefSeq" id="WP_051225239.1">
    <property type="nucleotide sequence ID" value="NZ_AUEH01000016.1"/>
</dbReference>
<dbReference type="GO" id="GO:0005975">
    <property type="term" value="P:carbohydrate metabolic process"/>
    <property type="evidence" value="ECO:0007669"/>
    <property type="project" value="InterPro"/>
</dbReference>
<evidence type="ECO:0000256" key="1">
    <source>
        <dbReference type="ARBA" id="ARBA00005336"/>
    </source>
</evidence>
<dbReference type="OrthoDB" id="9805821at2"/>
<keyword evidence="2" id="KW-0378">Hydrolase</keyword>
<dbReference type="PANTHER" id="PTHR30480:SF16">
    <property type="entry name" value="GLYCOSIDE HYDROLASE FAMILY 3 DOMAIN PROTEIN"/>
    <property type="match status" value="1"/>
</dbReference>
<dbReference type="Pfam" id="PF00933">
    <property type="entry name" value="Glyco_hydro_3"/>
    <property type="match status" value="1"/>
</dbReference>
<dbReference type="eggNOG" id="COG1472">
    <property type="taxonomic scope" value="Bacteria"/>
</dbReference>
<dbReference type="SUPFAM" id="SSF51445">
    <property type="entry name" value="(Trans)glycosidases"/>
    <property type="match status" value="1"/>
</dbReference>
<reference evidence="5 6" key="1">
    <citation type="journal article" date="2015" name="Genome Announc.">
        <title>Expanding the biotechnology potential of lactobacilli through comparative genomics of 213 strains and associated genera.</title>
        <authorList>
            <person name="Sun Z."/>
            <person name="Harris H.M."/>
            <person name="McCann A."/>
            <person name="Guo C."/>
            <person name="Argimon S."/>
            <person name="Zhang W."/>
            <person name="Yang X."/>
            <person name="Jeffery I.B."/>
            <person name="Cooney J.C."/>
            <person name="Kagawa T.F."/>
            <person name="Liu W."/>
            <person name="Song Y."/>
            <person name="Salvetti E."/>
            <person name="Wrobel A."/>
            <person name="Rasinkangas P."/>
            <person name="Parkhill J."/>
            <person name="Rea M.C."/>
            <person name="O'Sullivan O."/>
            <person name="Ritari J."/>
            <person name="Douillard F.P."/>
            <person name="Paul Ross R."/>
            <person name="Yang R."/>
            <person name="Briner A.E."/>
            <person name="Felis G.E."/>
            <person name="de Vos W.M."/>
            <person name="Barrangou R."/>
            <person name="Klaenhammer T.R."/>
            <person name="Caufield P.W."/>
            <person name="Cui Y."/>
            <person name="Zhang H."/>
            <person name="O'Toole P.W."/>
        </authorList>
    </citation>
    <scope>NUCLEOTIDE SEQUENCE [LARGE SCALE GENOMIC DNA]</scope>
    <source>
        <strain evidence="5 6">DSM 16991</strain>
    </source>
</reference>
<dbReference type="AlphaFoldDB" id="A0A0R1XG98"/>
<dbReference type="GO" id="GO:0009254">
    <property type="term" value="P:peptidoglycan turnover"/>
    <property type="evidence" value="ECO:0007669"/>
    <property type="project" value="TreeGrafter"/>
</dbReference>
<dbReference type="Gene3D" id="3.20.20.300">
    <property type="entry name" value="Glycoside hydrolase, family 3, N-terminal domain"/>
    <property type="match status" value="1"/>
</dbReference>
<sequence>MEKKKIGRHVLAGLPGLTVDDHTRQLIQEWHIAGVVLFARNFKDAAQFQALTTELQLIAQAAGYTQPLLIALDQENGVIRRINRDASLFPGAMTIAATGEPANAYRMYRASALELRALGVNWNLAPDADVNTNPANPVIGVRSFGADPHRVAAYVQQAVRGIQSAGVLATLKHFPGHGDTSVDSHLGLPVVDKSLAELLATELVPFRAASKKSASIMLAHILLPQLGNDRLPASLSPIVIQDVLRRQLGYRGVIVTDDLEMQGVQSVMAPPAAAYQALHAGADLVMISHTAALQTATLEYLAAHQAELSLDASADRIATMIQTIGEPPAISLTTLRQRHGEAIHDVYRQAVTVGQEAAPAVVSTLRTAQHIVLVTNQITESKVVDFTQRPNLRGTFRAVFPKVDEYQLVPGDTEKILAAANAADAVFLLTQNIQNSNNDMVRWAKQLPAAACRKTIGISVRNPYDQVHMPRLAGYYALYEPAPIEIAVLLSHWFTGQPLSGQLPVTLAP</sequence>
<organism evidence="5 6">
    <name type="scientific">Schleiferilactobacillus harbinensis DSM 16991</name>
    <dbReference type="NCBI Taxonomy" id="1122147"/>
    <lineage>
        <taxon>Bacteria</taxon>
        <taxon>Bacillati</taxon>
        <taxon>Bacillota</taxon>
        <taxon>Bacilli</taxon>
        <taxon>Lactobacillales</taxon>
        <taxon>Lactobacillaceae</taxon>
        <taxon>Schleiferilactobacillus</taxon>
    </lineage>
</organism>
<comment type="caution">
    <text evidence="5">The sequence shown here is derived from an EMBL/GenBank/DDBJ whole genome shotgun (WGS) entry which is preliminary data.</text>
</comment>
<dbReference type="PATRIC" id="fig|1122147.4.peg.243"/>
<keyword evidence="3" id="KW-0326">Glycosidase</keyword>
<evidence type="ECO:0000313" key="5">
    <source>
        <dbReference type="EMBL" id="KRM26163.1"/>
    </source>
</evidence>
<evidence type="ECO:0000256" key="3">
    <source>
        <dbReference type="ARBA" id="ARBA00023295"/>
    </source>
</evidence>
<accession>A0A0R1XG98</accession>
<dbReference type="InterPro" id="IPR050226">
    <property type="entry name" value="NagZ_Beta-hexosaminidase"/>
</dbReference>
<comment type="similarity">
    <text evidence="1">Belongs to the glycosyl hydrolase 3 family.</text>
</comment>
<dbReference type="Proteomes" id="UP000050949">
    <property type="component" value="Unassembled WGS sequence"/>
</dbReference>
<dbReference type="NCBIfam" id="NF003740">
    <property type="entry name" value="PRK05337.1"/>
    <property type="match status" value="1"/>
</dbReference>
<evidence type="ECO:0000256" key="2">
    <source>
        <dbReference type="ARBA" id="ARBA00022801"/>
    </source>
</evidence>